<proteinExistence type="predicted"/>
<dbReference type="Gramene" id="KQK19005">
    <property type="protein sequence ID" value="KQK19005"/>
    <property type="gene ID" value="BRADI_1g45886v3"/>
</dbReference>
<dbReference type="Proteomes" id="UP000008810">
    <property type="component" value="Chromosome 1"/>
</dbReference>
<dbReference type="KEGG" id="bdi:100822700"/>
<accession>A0A0Q3H8K4</accession>
<reference evidence="2" key="3">
    <citation type="submission" date="2018-08" db="UniProtKB">
        <authorList>
            <consortium name="EnsemblPlants"/>
        </authorList>
    </citation>
    <scope>IDENTIFICATION</scope>
    <source>
        <strain evidence="2">cv. Bd21</strain>
    </source>
</reference>
<dbReference type="EnsemblPlants" id="KQK19005">
    <property type="protein sequence ID" value="KQK19005"/>
    <property type="gene ID" value="BRADI_1g45886v3"/>
</dbReference>
<protein>
    <submittedName>
        <fullName evidence="1 2">Uncharacterized protein</fullName>
    </submittedName>
</protein>
<dbReference type="ExpressionAtlas" id="A0A0Q3H8K4">
    <property type="expression patterns" value="baseline"/>
</dbReference>
<dbReference type="RefSeq" id="XP_010227857.1">
    <property type="nucleotide sequence ID" value="XM_010229555.3"/>
</dbReference>
<dbReference type="GeneID" id="100822700"/>
<keyword evidence="3" id="KW-1185">Reference proteome</keyword>
<dbReference type="EMBL" id="CM000880">
    <property type="protein sequence ID" value="KQK19005.1"/>
    <property type="molecule type" value="Genomic_DNA"/>
</dbReference>
<dbReference type="OrthoDB" id="643881at2759"/>
<sequence>MGSSGDGPLASFYLDPDHVFAFVISYRPRDLFRYLDSIPGASLDPQCRLISFAGKALLAPRLGCSEKSWTLYWAKYAWAHAASSRLCTPQMAGNLFDFSSDPVLRDAAMLNQLSASSSSTPAATFPPQQENFNGVVNFPTMRVGTLNRTSAFNMGARASEFVPWGTDSTLALAFAKLSLGQLGSEQLAPMEFMQNPVQNNYGIPAVGVPSLRQPGLAPHRLLQNGEVLPTVDIEGKKPASVLQQTLRVHVACLISDDGTTGAAGLLIKKGTSKFVCASYFLVGGSMEPALFATACCEGIKIAQAYQPALIVLESHLFYLLDVLHANAPCSEMEELTELLDPSRCTMEAITEGCNGAARRLATHCLQTGATEIFFYAPPDWLVLT</sequence>
<organism evidence="1">
    <name type="scientific">Brachypodium distachyon</name>
    <name type="common">Purple false brome</name>
    <name type="synonym">Trachynia distachya</name>
    <dbReference type="NCBI Taxonomy" id="15368"/>
    <lineage>
        <taxon>Eukaryota</taxon>
        <taxon>Viridiplantae</taxon>
        <taxon>Streptophyta</taxon>
        <taxon>Embryophyta</taxon>
        <taxon>Tracheophyta</taxon>
        <taxon>Spermatophyta</taxon>
        <taxon>Magnoliopsida</taxon>
        <taxon>Liliopsida</taxon>
        <taxon>Poales</taxon>
        <taxon>Poaceae</taxon>
        <taxon>BOP clade</taxon>
        <taxon>Pooideae</taxon>
        <taxon>Stipodae</taxon>
        <taxon>Brachypodieae</taxon>
        <taxon>Brachypodium</taxon>
    </lineage>
</organism>
<gene>
    <name evidence="2" type="primary">LOC100822700</name>
    <name evidence="1" type="ORF">BRADI_1g45886v3</name>
</gene>
<evidence type="ECO:0000313" key="1">
    <source>
        <dbReference type="EMBL" id="KQK19005.1"/>
    </source>
</evidence>
<reference evidence="1 2" key="1">
    <citation type="journal article" date="2010" name="Nature">
        <title>Genome sequencing and analysis of the model grass Brachypodium distachyon.</title>
        <authorList>
            <consortium name="International Brachypodium Initiative"/>
        </authorList>
    </citation>
    <scope>NUCLEOTIDE SEQUENCE [LARGE SCALE GENOMIC DNA]</scope>
    <source>
        <strain evidence="1">Bd21</strain>
        <strain evidence="2">cv. Bd21</strain>
    </source>
</reference>
<reference evidence="1" key="2">
    <citation type="submission" date="2017-06" db="EMBL/GenBank/DDBJ databases">
        <title>WGS assembly of Brachypodium distachyon.</title>
        <authorList>
            <consortium name="The International Brachypodium Initiative"/>
            <person name="Lucas S."/>
            <person name="Harmon-Smith M."/>
            <person name="Lail K."/>
            <person name="Tice H."/>
            <person name="Grimwood J."/>
            <person name="Bruce D."/>
            <person name="Barry K."/>
            <person name="Shu S."/>
            <person name="Lindquist E."/>
            <person name="Wang M."/>
            <person name="Pitluck S."/>
            <person name="Vogel J.P."/>
            <person name="Garvin D.F."/>
            <person name="Mockler T.C."/>
            <person name="Schmutz J."/>
            <person name="Rokhsar D."/>
            <person name="Bevan M.W."/>
        </authorList>
    </citation>
    <scope>NUCLEOTIDE SEQUENCE</scope>
    <source>
        <strain evidence="1">Bd21</strain>
    </source>
</reference>
<evidence type="ECO:0000313" key="3">
    <source>
        <dbReference type="Proteomes" id="UP000008810"/>
    </source>
</evidence>
<dbReference type="AlphaFoldDB" id="A0A0Q3H8K4"/>
<name>A0A0Q3H8K4_BRADI</name>
<evidence type="ECO:0000313" key="2">
    <source>
        <dbReference type="EnsemblPlants" id="KQK19005"/>
    </source>
</evidence>